<accession>A0A6J4NZ99</accession>
<feature type="non-terminal residue" evidence="1">
    <location>
        <position position="1"/>
    </location>
</feature>
<sequence>WSARGRTHRRATAPASRINLLGVLIDLTNASVIVPAGGATSTG</sequence>
<gene>
    <name evidence="1" type="ORF">AVDCRST_MAG01-01-1003</name>
</gene>
<name>A0A6J4NZ99_9ACTN</name>
<protein>
    <submittedName>
        <fullName evidence="1">Uncharacterized protein</fullName>
    </submittedName>
</protein>
<evidence type="ECO:0000313" key="1">
    <source>
        <dbReference type="EMBL" id="CAA9400834.1"/>
    </source>
</evidence>
<reference evidence="1" key="1">
    <citation type="submission" date="2020-02" db="EMBL/GenBank/DDBJ databases">
        <authorList>
            <person name="Meier V. D."/>
        </authorList>
    </citation>
    <scope>NUCLEOTIDE SEQUENCE</scope>
    <source>
        <strain evidence="1">AVDCRST_MAG01</strain>
    </source>
</reference>
<organism evidence="1">
    <name type="scientific">uncultured Rubrobacteraceae bacterium</name>
    <dbReference type="NCBI Taxonomy" id="349277"/>
    <lineage>
        <taxon>Bacteria</taxon>
        <taxon>Bacillati</taxon>
        <taxon>Actinomycetota</taxon>
        <taxon>Rubrobacteria</taxon>
        <taxon>Rubrobacterales</taxon>
        <taxon>Rubrobacteraceae</taxon>
        <taxon>environmental samples</taxon>
    </lineage>
</organism>
<proteinExistence type="predicted"/>
<dbReference type="AlphaFoldDB" id="A0A6J4NZ99"/>
<feature type="non-terminal residue" evidence="1">
    <location>
        <position position="43"/>
    </location>
</feature>
<dbReference type="EMBL" id="CADCUW010000149">
    <property type="protein sequence ID" value="CAA9400834.1"/>
    <property type="molecule type" value="Genomic_DNA"/>
</dbReference>